<feature type="transmembrane region" description="Helical" evidence="7">
    <location>
        <begin position="73"/>
        <end position="93"/>
    </location>
</feature>
<evidence type="ECO:0000256" key="4">
    <source>
        <dbReference type="ARBA" id="ARBA00022692"/>
    </source>
</evidence>
<evidence type="ECO:0000313" key="9">
    <source>
        <dbReference type="Proteomes" id="UP000231701"/>
    </source>
</evidence>
<proteinExistence type="inferred from homology"/>
<evidence type="ECO:0000313" key="8">
    <source>
        <dbReference type="EMBL" id="ATX79621.1"/>
    </source>
</evidence>
<reference evidence="8 9" key="1">
    <citation type="submission" date="2016-12" db="EMBL/GenBank/DDBJ databases">
        <title>Isolation and genomic insights into novel planktonic Zetaproteobacteria from stratified waters of the Chesapeake Bay.</title>
        <authorList>
            <person name="McAllister S.M."/>
            <person name="Kato S."/>
            <person name="Chan C.S."/>
            <person name="Chiu B.K."/>
            <person name="Field E.K."/>
        </authorList>
    </citation>
    <scope>NUCLEOTIDE SEQUENCE [LARGE SCALE GENOMIC DNA]</scope>
    <source>
        <strain evidence="8 9">CP-5</strain>
    </source>
</reference>
<evidence type="ECO:0000256" key="5">
    <source>
        <dbReference type="ARBA" id="ARBA00022989"/>
    </source>
</evidence>
<name>A0A2K8L1D0_MARES</name>
<organism evidence="8 9">
    <name type="scientific">Mariprofundus aestuarium</name>
    <dbReference type="NCBI Taxonomy" id="1921086"/>
    <lineage>
        <taxon>Bacteria</taxon>
        <taxon>Pseudomonadati</taxon>
        <taxon>Pseudomonadota</taxon>
        <taxon>Candidatius Mariprofundia</taxon>
        <taxon>Mariprofundales</taxon>
        <taxon>Mariprofundaceae</taxon>
        <taxon>Mariprofundus</taxon>
    </lineage>
</organism>
<evidence type="ECO:0000256" key="2">
    <source>
        <dbReference type="ARBA" id="ARBA00009784"/>
    </source>
</evidence>
<evidence type="ECO:0000256" key="6">
    <source>
        <dbReference type="ARBA" id="ARBA00023136"/>
    </source>
</evidence>
<evidence type="ECO:0000256" key="1">
    <source>
        <dbReference type="ARBA" id="ARBA00004651"/>
    </source>
</evidence>
<accession>A0A2K8L1D0</accession>
<dbReference type="EMBL" id="CP018799">
    <property type="protein sequence ID" value="ATX79621.1"/>
    <property type="molecule type" value="Genomic_DNA"/>
</dbReference>
<sequence>MEHWTEYTRLFTALFVILDPFGAVPILLALTIKFTNYERRRAVNVASATVFLVLVVSLLLGESMLQAMGTSLASFRVGGGIVLLLMALSMLQAETGALRSTPSEEAEAEEKSSIGVVPLAIPLLAGPGAISTVIIEMHRSDAQLHALPVVLVIGLVCLLLWITLRMAATIGRVLGHTGLKIINRLFGLILAAIAIEIMANGLKELFPALAA</sequence>
<dbReference type="OrthoDB" id="21094at2"/>
<dbReference type="KEGG" id="maes:Ga0123461_1202"/>
<evidence type="ECO:0000256" key="7">
    <source>
        <dbReference type="RuleBase" id="RU362048"/>
    </source>
</evidence>
<dbReference type="Pfam" id="PF01914">
    <property type="entry name" value="MarC"/>
    <property type="match status" value="1"/>
</dbReference>
<dbReference type="InterPro" id="IPR002771">
    <property type="entry name" value="Multi_antbiot-R_MarC"/>
</dbReference>
<keyword evidence="6 7" id="KW-0472">Membrane</keyword>
<dbReference type="RefSeq" id="WP_100277493.1">
    <property type="nucleotide sequence ID" value="NZ_CP018799.1"/>
</dbReference>
<keyword evidence="4 7" id="KW-0812">Transmembrane</keyword>
<evidence type="ECO:0000256" key="3">
    <source>
        <dbReference type="ARBA" id="ARBA00022475"/>
    </source>
</evidence>
<keyword evidence="9" id="KW-1185">Reference proteome</keyword>
<dbReference type="AlphaFoldDB" id="A0A2K8L1D0"/>
<feature type="transmembrane region" description="Helical" evidence="7">
    <location>
        <begin position="114"/>
        <end position="134"/>
    </location>
</feature>
<dbReference type="PANTHER" id="PTHR33508">
    <property type="entry name" value="UPF0056 MEMBRANE PROTEIN YHCE"/>
    <property type="match status" value="1"/>
</dbReference>
<comment type="similarity">
    <text evidence="2 7">Belongs to the UPF0056 (MarC) family.</text>
</comment>
<comment type="subcellular location">
    <subcellularLocation>
        <location evidence="1 7">Cell membrane</location>
        <topology evidence="1 7">Multi-pass membrane protein</topology>
    </subcellularLocation>
</comment>
<protein>
    <recommendedName>
        <fullName evidence="7">UPF0056 membrane protein</fullName>
    </recommendedName>
</protein>
<keyword evidence="5 7" id="KW-1133">Transmembrane helix</keyword>
<gene>
    <name evidence="8" type="ORF">Ga0123461_1202</name>
</gene>
<dbReference type="GO" id="GO:0005886">
    <property type="term" value="C:plasma membrane"/>
    <property type="evidence" value="ECO:0007669"/>
    <property type="project" value="UniProtKB-SubCell"/>
</dbReference>
<feature type="transmembrane region" description="Helical" evidence="7">
    <location>
        <begin position="12"/>
        <end position="30"/>
    </location>
</feature>
<feature type="transmembrane region" description="Helical" evidence="7">
    <location>
        <begin position="42"/>
        <end position="61"/>
    </location>
</feature>
<feature type="transmembrane region" description="Helical" evidence="7">
    <location>
        <begin position="185"/>
        <end position="202"/>
    </location>
</feature>
<feature type="transmembrane region" description="Helical" evidence="7">
    <location>
        <begin position="146"/>
        <end position="164"/>
    </location>
</feature>
<dbReference type="NCBIfam" id="TIGR00427">
    <property type="entry name" value="NAAT family transporter"/>
    <property type="match status" value="1"/>
</dbReference>
<dbReference type="PANTHER" id="PTHR33508:SF1">
    <property type="entry name" value="UPF0056 MEMBRANE PROTEIN YHCE"/>
    <property type="match status" value="1"/>
</dbReference>
<keyword evidence="3" id="KW-1003">Cell membrane</keyword>
<dbReference type="Proteomes" id="UP000231701">
    <property type="component" value="Chromosome"/>
</dbReference>